<evidence type="ECO:0000256" key="9">
    <source>
        <dbReference type="HAMAP-Rule" id="MF_03101"/>
    </source>
</evidence>
<comment type="subcellular location">
    <subcellularLocation>
        <location evidence="9">Cytoplasm</location>
    </subcellularLocation>
    <subcellularLocation>
        <location evidence="9">Nucleus</location>
    </subcellularLocation>
</comment>
<dbReference type="EMBL" id="LWDP01000057">
    <property type="protein sequence ID" value="ORD93662.1"/>
    <property type="molecule type" value="Genomic_DNA"/>
</dbReference>
<feature type="binding site" evidence="9">
    <location>
        <position position="231"/>
    </location>
    <ligand>
        <name>Fe cation</name>
        <dbReference type="ChEBI" id="CHEBI:24875"/>
        <label>2</label>
    </ligand>
</feature>
<accession>A0A1Y1S5I1</accession>
<dbReference type="InterPro" id="IPR016024">
    <property type="entry name" value="ARM-type_fold"/>
</dbReference>
<proteinExistence type="inferred from homology"/>
<feature type="binding site" evidence="9">
    <location>
        <position position="86"/>
    </location>
    <ligand>
        <name>Fe cation</name>
        <dbReference type="ChEBI" id="CHEBI:24875"/>
        <label>1</label>
    </ligand>
</feature>
<keyword evidence="9" id="KW-0963">Cytoplasm</keyword>
<dbReference type="VEuPathDB" id="MicrosporidiaDB:ECANGB1_1791"/>
<comment type="function">
    <text evidence="9">Catalyzes the hydroxylation of the N(6)-(4-aminobutyl)-L-lysine intermediate to form hypusine, an essential post-translational modification only found in mature eIF-5A factor.</text>
</comment>
<evidence type="ECO:0000256" key="6">
    <source>
        <dbReference type="ARBA" id="ARBA00023004"/>
    </source>
</evidence>
<dbReference type="Gene3D" id="1.25.10.10">
    <property type="entry name" value="Leucine-rich Repeat Variant"/>
    <property type="match status" value="2"/>
</dbReference>
<feature type="binding site" evidence="9">
    <location>
        <position position="199"/>
    </location>
    <ligand>
        <name>Fe cation</name>
        <dbReference type="ChEBI" id="CHEBI:24875"/>
        <label>2</label>
    </ligand>
</feature>
<dbReference type="SMART" id="SM00567">
    <property type="entry name" value="EZ_HEAT"/>
    <property type="match status" value="5"/>
</dbReference>
<dbReference type="GO" id="GO:0019135">
    <property type="term" value="F:deoxyhypusine monooxygenase activity"/>
    <property type="evidence" value="ECO:0007669"/>
    <property type="project" value="UniProtKB-UniRule"/>
</dbReference>
<dbReference type="GO" id="GO:0005737">
    <property type="term" value="C:cytoplasm"/>
    <property type="evidence" value="ECO:0007669"/>
    <property type="project" value="UniProtKB-SubCell"/>
</dbReference>
<sequence length="282" mass="31904">MTCLQKYIDLIQKNSTPAVIKNRTVFYLRTLDTDDAALALQKCICGKSVLLDHEVAYVLGQMKREISIPFLIGLAQNTEANPIVRHEAIEALGNFSDKGIIEKIEPFLKDETDLVRESAILAIDKLKLDFQGELSIFGSRDPAHPAETDDLEKLRQMLTTGTLTEKYQAMFKLRDLNTKETVRILATGFQDPSGLLRHEISYVFGQMENEHSIDVLESVIEDENEEDVVRHEAAEALGAIGTERCKEILQRHKNTEIQIIRESCEVGLEILDKDSEEYLNVD</sequence>
<dbReference type="PANTHER" id="PTHR12697:SF5">
    <property type="entry name" value="DEOXYHYPUSINE HYDROXYLASE"/>
    <property type="match status" value="1"/>
</dbReference>
<keyword evidence="11" id="KW-1185">Reference proteome</keyword>
<dbReference type="OrthoDB" id="421002at2759"/>
<dbReference type="GO" id="GO:0005634">
    <property type="term" value="C:nucleus"/>
    <property type="evidence" value="ECO:0007669"/>
    <property type="project" value="UniProtKB-SubCell"/>
</dbReference>
<comment type="catalytic activity">
    <reaction evidence="1 9">
        <text>[eIF5A protein]-deoxyhypusine + AH2 + O2 = [eIF5A protein]-hypusine + A + H2O</text>
        <dbReference type="Rhea" id="RHEA:14101"/>
        <dbReference type="Rhea" id="RHEA-COMP:10144"/>
        <dbReference type="Rhea" id="RHEA-COMP:12592"/>
        <dbReference type="ChEBI" id="CHEBI:13193"/>
        <dbReference type="ChEBI" id="CHEBI:15377"/>
        <dbReference type="ChEBI" id="CHEBI:15379"/>
        <dbReference type="ChEBI" id="CHEBI:17499"/>
        <dbReference type="ChEBI" id="CHEBI:82657"/>
        <dbReference type="ChEBI" id="CHEBI:91175"/>
        <dbReference type="EC" id="1.14.99.29"/>
    </reaction>
</comment>
<feature type="binding site" evidence="9">
    <location>
        <position position="87"/>
    </location>
    <ligand>
        <name>Fe cation</name>
        <dbReference type="ChEBI" id="CHEBI:24875"/>
        <label>1</label>
    </ligand>
</feature>
<dbReference type="GO" id="GO:0046872">
    <property type="term" value="F:metal ion binding"/>
    <property type="evidence" value="ECO:0007669"/>
    <property type="project" value="UniProtKB-KW"/>
</dbReference>
<dbReference type="HAMAP" id="MF_03101">
    <property type="entry name" value="Deoxyhypusine_hydroxylase"/>
    <property type="match status" value="1"/>
</dbReference>
<dbReference type="SUPFAM" id="SSF48371">
    <property type="entry name" value="ARM repeat"/>
    <property type="match status" value="1"/>
</dbReference>
<organism evidence="10 11">
    <name type="scientific">Enterospora canceri</name>
    <dbReference type="NCBI Taxonomy" id="1081671"/>
    <lineage>
        <taxon>Eukaryota</taxon>
        <taxon>Fungi</taxon>
        <taxon>Fungi incertae sedis</taxon>
        <taxon>Microsporidia</taxon>
        <taxon>Enterocytozoonidae</taxon>
        <taxon>Enterospora</taxon>
    </lineage>
</organism>
<dbReference type="PANTHER" id="PTHR12697">
    <property type="entry name" value="PBS LYASE HEAT-LIKE PROTEIN"/>
    <property type="match status" value="1"/>
</dbReference>
<keyword evidence="4" id="KW-0677">Repeat</keyword>
<dbReference type="InterPro" id="IPR027517">
    <property type="entry name" value="Deoxyhypusine_hydroxylase"/>
</dbReference>
<dbReference type="Proteomes" id="UP000192639">
    <property type="component" value="Unassembled WGS sequence"/>
</dbReference>
<dbReference type="EC" id="1.14.99.29" evidence="9"/>
<evidence type="ECO:0000256" key="7">
    <source>
        <dbReference type="ARBA" id="ARBA00023033"/>
    </source>
</evidence>
<comment type="similarity">
    <text evidence="9">Belongs to the deoxyhypusine hydroxylase family.</text>
</comment>
<reference evidence="10 11" key="1">
    <citation type="journal article" date="2017" name="Environ. Microbiol.">
        <title>Decay of the glycolytic pathway and adaptation to intranuclear parasitism within Enterocytozoonidae microsporidia.</title>
        <authorList>
            <person name="Wiredu Boakye D."/>
            <person name="Jaroenlak P."/>
            <person name="Prachumwat A."/>
            <person name="Williams T.A."/>
            <person name="Bateman K.S."/>
            <person name="Itsathitphaisarn O."/>
            <person name="Sritunyalucksana K."/>
            <person name="Paszkiewicz K.H."/>
            <person name="Moore K.A."/>
            <person name="Stentiford G.D."/>
            <person name="Williams B.A."/>
        </authorList>
    </citation>
    <scope>NUCLEOTIDE SEQUENCE [LARGE SCALE GENOMIC DNA]</scope>
    <source>
        <strain evidence="10 11">GB1</strain>
    </source>
</reference>
<dbReference type="Pfam" id="PF13646">
    <property type="entry name" value="HEAT_2"/>
    <property type="match status" value="2"/>
</dbReference>
<evidence type="ECO:0000256" key="8">
    <source>
        <dbReference type="ARBA" id="ARBA00023256"/>
    </source>
</evidence>
<feature type="binding site" evidence="9">
    <location>
        <position position="54"/>
    </location>
    <ligand>
        <name>Fe cation</name>
        <dbReference type="ChEBI" id="CHEBI:24875"/>
        <label>1</label>
    </ligand>
</feature>
<keyword evidence="5 9" id="KW-0560">Oxidoreductase</keyword>
<protein>
    <recommendedName>
        <fullName evidence="9">Deoxyhypusine hydroxylase</fullName>
        <shortName evidence="9">DOHH</shortName>
        <ecNumber evidence="9">1.14.99.29</ecNumber>
    </recommendedName>
    <alternativeName>
        <fullName evidence="9">Deoxyhypusine dioxygenase</fullName>
    </alternativeName>
    <alternativeName>
        <fullName evidence="9">Deoxyhypusine monooxygenase</fullName>
    </alternativeName>
</protein>
<keyword evidence="7 9" id="KW-0503">Monooxygenase</keyword>
<dbReference type="UniPathway" id="UPA00354"/>
<dbReference type="InterPro" id="IPR011989">
    <property type="entry name" value="ARM-like"/>
</dbReference>
<keyword evidence="3 9" id="KW-0479">Metal-binding</keyword>
<evidence type="ECO:0000256" key="4">
    <source>
        <dbReference type="ARBA" id="ARBA00022737"/>
    </source>
</evidence>
<keyword evidence="9" id="KW-0539">Nucleus</keyword>
<keyword evidence="8 9" id="KW-0386">Hypusine biosynthesis</keyword>
<evidence type="ECO:0000256" key="2">
    <source>
        <dbReference type="ARBA" id="ARBA00005041"/>
    </source>
</evidence>
<evidence type="ECO:0000256" key="5">
    <source>
        <dbReference type="ARBA" id="ARBA00023002"/>
    </source>
</evidence>
<dbReference type="InterPro" id="IPR004155">
    <property type="entry name" value="PBS_lyase_HEAT"/>
</dbReference>
<feature type="binding site" evidence="9">
    <location>
        <position position="198"/>
    </location>
    <ligand>
        <name>Fe cation</name>
        <dbReference type="ChEBI" id="CHEBI:24875"/>
        <label>2</label>
    </ligand>
</feature>
<dbReference type="AlphaFoldDB" id="A0A1Y1S5I1"/>
<feature type="binding site" evidence="9">
    <location>
        <position position="53"/>
    </location>
    <ligand>
        <name>Fe cation</name>
        <dbReference type="ChEBI" id="CHEBI:24875"/>
        <label>1</label>
    </ligand>
</feature>
<comment type="caution">
    <text evidence="10">The sequence shown here is derived from an EMBL/GenBank/DDBJ whole genome shotgun (WGS) entry which is preliminary data.</text>
</comment>
<gene>
    <name evidence="10" type="primary">DOHH</name>
    <name evidence="9" type="synonym">LIA1</name>
    <name evidence="10" type="ORF">ECANGB1_1791</name>
</gene>
<evidence type="ECO:0000256" key="3">
    <source>
        <dbReference type="ARBA" id="ARBA00022723"/>
    </source>
</evidence>
<comment type="pathway">
    <text evidence="2 9">Protein modification; eIF5A hypusination.</text>
</comment>
<evidence type="ECO:0000313" key="11">
    <source>
        <dbReference type="Proteomes" id="UP000192639"/>
    </source>
</evidence>
<name>A0A1Y1S5I1_9MICR</name>
<keyword evidence="6 9" id="KW-0408">Iron</keyword>
<feature type="binding site" evidence="9">
    <location>
        <position position="232"/>
    </location>
    <ligand>
        <name>Fe cation</name>
        <dbReference type="ChEBI" id="CHEBI:24875"/>
        <label>2</label>
    </ligand>
</feature>
<comment type="cofactor">
    <cofactor evidence="9">
        <name>Fe(2+)</name>
        <dbReference type="ChEBI" id="CHEBI:29033"/>
    </cofactor>
    <text evidence="9">Binds 2 Fe(2+) ions per subunit.</text>
</comment>
<evidence type="ECO:0000313" key="10">
    <source>
        <dbReference type="EMBL" id="ORD93662.1"/>
    </source>
</evidence>
<evidence type="ECO:0000256" key="1">
    <source>
        <dbReference type="ARBA" id="ARBA00000068"/>
    </source>
</evidence>